<accession>A0A328HFL3</accession>
<dbReference type="InterPro" id="IPR010359">
    <property type="entry name" value="IrrE_HExxH"/>
</dbReference>
<proteinExistence type="inferred from homology"/>
<dbReference type="PROSITE" id="PS50943">
    <property type="entry name" value="HTH_CROC1"/>
    <property type="match status" value="1"/>
</dbReference>
<dbReference type="InterPro" id="IPR052345">
    <property type="entry name" value="Rad_response_metalloprotease"/>
</dbReference>
<dbReference type="Pfam" id="PF06114">
    <property type="entry name" value="Peptidase_M78"/>
    <property type="match status" value="1"/>
</dbReference>
<feature type="region of interest" description="Disordered" evidence="2">
    <location>
        <begin position="417"/>
        <end position="442"/>
    </location>
</feature>
<dbReference type="Gene3D" id="1.10.10.2910">
    <property type="match status" value="1"/>
</dbReference>
<evidence type="ECO:0000259" key="3">
    <source>
        <dbReference type="PROSITE" id="PS50943"/>
    </source>
</evidence>
<sequence length="466" mass="51957">MASVERSITATDVARAFDPSRLEQARRFRALTKTDLHKKVGVSAAAIGQYERGEITPRGETISALATALNVPIEFFTLGRPSVRVEVSEASFRRLRSTTVAQQQQATAYVELIWELSRYLEEFVEFPSIDLPDWARTESEDVPDPVTAARLMRAHWGLGTEPIPHLVYQLEQHGILTVLFSMRESELDPKRKIDAFSTGSLPRPVIVLTPDKADDVLRHRFSGAHELGHLVLHHGRHGSDSQMERDADAFAAEFLTPKEKIQHELPRRLNLTKLEEISLRWGVSIHSLLYRCKELDLISESTYRRAFITLNTVKPATYSIRDFPGECPELLKNALALLEEDGTTLADVADDLRVSVPIVRRLADIEEPPPPRLSLVHALDEAPAHQQVDSELILEDQEGGIMPNRSSISGRYISNAAAARHPRTSVTESGSNRTTATQHRSAVTGLYITPAAAARNPKTSITENKK</sequence>
<dbReference type="Gene3D" id="1.10.260.40">
    <property type="entry name" value="lambda repressor-like DNA-binding domains"/>
    <property type="match status" value="1"/>
</dbReference>
<dbReference type="PANTHER" id="PTHR43236:SF1">
    <property type="entry name" value="BLL7220 PROTEIN"/>
    <property type="match status" value="1"/>
</dbReference>
<dbReference type="RefSeq" id="WP_111903896.1">
    <property type="nucleotide sequence ID" value="NZ_QLNP01000074.1"/>
</dbReference>
<dbReference type="OrthoDB" id="9794834at2"/>
<feature type="domain" description="HTH cro/C1-type" evidence="3">
    <location>
        <begin position="22"/>
        <end position="76"/>
    </location>
</feature>
<comment type="caution">
    <text evidence="4">The sequence shown here is derived from an EMBL/GenBank/DDBJ whole genome shotgun (WGS) entry which is preliminary data.</text>
</comment>
<comment type="similarity">
    <text evidence="1">Belongs to the short-chain fatty acyl-CoA assimilation regulator (ScfR) family.</text>
</comment>
<organism evidence="4 5">
    <name type="scientific">Arthrobacter globiformis</name>
    <dbReference type="NCBI Taxonomy" id="1665"/>
    <lineage>
        <taxon>Bacteria</taxon>
        <taxon>Bacillati</taxon>
        <taxon>Actinomycetota</taxon>
        <taxon>Actinomycetes</taxon>
        <taxon>Micrococcales</taxon>
        <taxon>Micrococcaceae</taxon>
        <taxon>Arthrobacter</taxon>
    </lineage>
</organism>
<gene>
    <name evidence="4" type="ORF">DBZ45_10775</name>
</gene>
<dbReference type="SMART" id="SM00530">
    <property type="entry name" value="HTH_XRE"/>
    <property type="match status" value="1"/>
</dbReference>
<dbReference type="SUPFAM" id="SSF47413">
    <property type="entry name" value="lambda repressor-like DNA-binding domains"/>
    <property type="match status" value="1"/>
</dbReference>
<evidence type="ECO:0000313" key="5">
    <source>
        <dbReference type="Proteomes" id="UP000249166"/>
    </source>
</evidence>
<evidence type="ECO:0000256" key="2">
    <source>
        <dbReference type="SAM" id="MobiDB-lite"/>
    </source>
</evidence>
<evidence type="ECO:0000256" key="1">
    <source>
        <dbReference type="ARBA" id="ARBA00007227"/>
    </source>
</evidence>
<protein>
    <submittedName>
        <fullName evidence="4">DNA-binding protein</fullName>
    </submittedName>
</protein>
<feature type="compositionally biased region" description="Polar residues" evidence="2">
    <location>
        <begin position="424"/>
        <end position="441"/>
    </location>
</feature>
<name>A0A328HFL3_ARTGO</name>
<dbReference type="EMBL" id="QLNP01000074">
    <property type="protein sequence ID" value="RAM37292.1"/>
    <property type="molecule type" value="Genomic_DNA"/>
</dbReference>
<dbReference type="AlphaFoldDB" id="A0A328HFL3"/>
<dbReference type="Proteomes" id="UP000249166">
    <property type="component" value="Unassembled WGS sequence"/>
</dbReference>
<dbReference type="CDD" id="cd00093">
    <property type="entry name" value="HTH_XRE"/>
    <property type="match status" value="1"/>
</dbReference>
<keyword evidence="4" id="KW-0238">DNA-binding</keyword>
<dbReference type="InterPro" id="IPR001387">
    <property type="entry name" value="Cro/C1-type_HTH"/>
</dbReference>
<dbReference type="PANTHER" id="PTHR43236">
    <property type="entry name" value="ANTITOXIN HIGA1"/>
    <property type="match status" value="1"/>
</dbReference>
<dbReference type="GO" id="GO:0003677">
    <property type="term" value="F:DNA binding"/>
    <property type="evidence" value="ECO:0007669"/>
    <property type="project" value="UniProtKB-KW"/>
</dbReference>
<dbReference type="InterPro" id="IPR010982">
    <property type="entry name" value="Lambda_DNA-bd_dom_sf"/>
</dbReference>
<evidence type="ECO:0000313" key="4">
    <source>
        <dbReference type="EMBL" id="RAM37292.1"/>
    </source>
</evidence>
<dbReference type="Pfam" id="PF01381">
    <property type="entry name" value="HTH_3"/>
    <property type="match status" value="1"/>
</dbReference>
<reference evidence="4 5" key="1">
    <citation type="submission" date="2018-04" db="EMBL/GenBank/DDBJ databases">
        <title>Bacteria isolated from cave deposits of Manipur.</title>
        <authorList>
            <person name="Sahoo D."/>
            <person name="Sarangthem I."/>
            <person name="Nandeibam J."/>
        </authorList>
    </citation>
    <scope>NUCLEOTIDE SEQUENCE [LARGE SCALE GENOMIC DNA]</scope>
    <source>
        <strain evidence="5">mrc11</strain>
    </source>
</reference>